<dbReference type="PANTHER" id="PTHR43943:SF15">
    <property type="entry name" value="DEHYDROGENASE_REDUCTASE MEMBER 2"/>
    <property type="match status" value="1"/>
</dbReference>
<comment type="similarity">
    <text evidence="1">Belongs to the short-chain dehydrogenases/reductases (SDR) family.</text>
</comment>
<dbReference type="GO" id="GO:0004090">
    <property type="term" value="F:carbonyl reductase (NADPH) activity"/>
    <property type="evidence" value="ECO:0007669"/>
    <property type="project" value="TreeGrafter"/>
</dbReference>
<sequence length="200" mass="21585">KSSHCLGVSECWDYRIHFAIARHLAQDGAHMVVSGQKQQNVGWAVATLSMVGTMCHLGKAEDQEWLVVTVKGQAVGGEDGDTQIQGSSVVLVSSMVGYVPIPLGACNTSRTALLGLSKSLAMELAPKDIWVNCLVPGIIKTDFVQMGRLREREESLRESNQDGHLKDCAITMSFLCSADASYVTGESILVAGFSQRLCRL</sequence>
<name>A0A8C9H4Y3_9PRIM</name>
<dbReference type="InterPro" id="IPR036291">
    <property type="entry name" value="NAD(P)-bd_dom_sf"/>
</dbReference>
<accession>A0A8C9H4Y3</accession>
<keyword evidence="3" id="KW-1185">Reference proteome</keyword>
<organism evidence="2 3">
    <name type="scientific">Piliocolobus tephrosceles</name>
    <name type="common">Ugandan red Colobus</name>
    <dbReference type="NCBI Taxonomy" id="591936"/>
    <lineage>
        <taxon>Eukaryota</taxon>
        <taxon>Metazoa</taxon>
        <taxon>Chordata</taxon>
        <taxon>Craniata</taxon>
        <taxon>Vertebrata</taxon>
        <taxon>Euteleostomi</taxon>
        <taxon>Mammalia</taxon>
        <taxon>Eutheria</taxon>
        <taxon>Euarchontoglires</taxon>
        <taxon>Primates</taxon>
        <taxon>Haplorrhini</taxon>
        <taxon>Catarrhini</taxon>
        <taxon>Cercopithecidae</taxon>
        <taxon>Colobinae</taxon>
        <taxon>Piliocolobus</taxon>
    </lineage>
</organism>
<dbReference type="Gene3D" id="3.40.50.720">
    <property type="entry name" value="NAD(P)-binding Rossmann-like Domain"/>
    <property type="match status" value="1"/>
</dbReference>
<dbReference type="PRINTS" id="PR00081">
    <property type="entry name" value="GDHRDH"/>
</dbReference>
<evidence type="ECO:0008006" key="4">
    <source>
        <dbReference type="Google" id="ProtNLM"/>
    </source>
</evidence>
<dbReference type="Ensembl" id="ENSPTET00000022285.1">
    <property type="protein sequence ID" value="ENSPTEP00000014889.1"/>
    <property type="gene ID" value="ENSPTEG00000016588.1"/>
</dbReference>
<evidence type="ECO:0000256" key="1">
    <source>
        <dbReference type="ARBA" id="ARBA00006484"/>
    </source>
</evidence>
<dbReference type="AlphaFoldDB" id="A0A8C9H4Y3"/>
<reference evidence="2" key="2">
    <citation type="submission" date="2025-09" db="UniProtKB">
        <authorList>
            <consortium name="Ensembl"/>
        </authorList>
    </citation>
    <scope>IDENTIFICATION</scope>
</reference>
<evidence type="ECO:0000313" key="3">
    <source>
        <dbReference type="Proteomes" id="UP000694416"/>
    </source>
</evidence>
<proteinExistence type="inferred from homology"/>
<evidence type="ECO:0000313" key="2">
    <source>
        <dbReference type="Ensembl" id="ENSPTEP00000014889.1"/>
    </source>
</evidence>
<dbReference type="Proteomes" id="UP000694416">
    <property type="component" value="Unplaced"/>
</dbReference>
<reference evidence="2" key="1">
    <citation type="submission" date="2025-08" db="UniProtKB">
        <authorList>
            <consortium name="Ensembl"/>
        </authorList>
    </citation>
    <scope>IDENTIFICATION</scope>
</reference>
<dbReference type="PANTHER" id="PTHR43943">
    <property type="entry name" value="DEHYDROGENASE/REDUCTASE (SDR FAMILY) MEMBER 4"/>
    <property type="match status" value="1"/>
</dbReference>
<dbReference type="InterPro" id="IPR002347">
    <property type="entry name" value="SDR_fam"/>
</dbReference>
<dbReference type="Pfam" id="PF13561">
    <property type="entry name" value="adh_short_C2"/>
    <property type="match status" value="1"/>
</dbReference>
<dbReference type="SUPFAM" id="SSF51735">
    <property type="entry name" value="NAD(P)-binding Rossmann-fold domains"/>
    <property type="match status" value="1"/>
</dbReference>
<protein>
    <recommendedName>
        <fullName evidence="4">3-oxoacyl-[acyl-carrier-protein] reductase</fullName>
    </recommendedName>
</protein>